<evidence type="ECO:0000313" key="3">
    <source>
        <dbReference type="EMBL" id="MPC49217.1"/>
    </source>
</evidence>
<dbReference type="Proteomes" id="UP000324222">
    <property type="component" value="Unassembled WGS sequence"/>
</dbReference>
<gene>
    <name evidence="3" type="ORF">E2C01_043013</name>
</gene>
<accession>A0A5B7FUY6</accession>
<keyword evidence="2" id="KW-1133">Transmembrane helix</keyword>
<dbReference type="EMBL" id="VSRR010008733">
    <property type="protein sequence ID" value="MPC49217.1"/>
    <property type="molecule type" value="Genomic_DNA"/>
</dbReference>
<evidence type="ECO:0000313" key="4">
    <source>
        <dbReference type="Proteomes" id="UP000324222"/>
    </source>
</evidence>
<protein>
    <submittedName>
        <fullName evidence="3">Uncharacterized protein</fullName>
    </submittedName>
</protein>
<keyword evidence="2" id="KW-0472">Membrane</keyword>
<keyword evidence="2" id="KW-0812">Transmembrane</keyword>
<dbReference type="AlphaFoldDB" id="A0A5B7FUY6"/>
<organism evidence="3 4">
    <name type="scientific">Portunus trituberculatus</name>
    <name type="common">Swimming crab</name>
    <name type="synonym">Neptunus trituberculatus</name>
    <dbReference type="NCBI Taxonomy" id="210409"/>
    <lineage>
        <taxon>Eukaryota</taxon>
        <taxon>Metazoa</taxon>
        <taxon>Ecdysozoa</taxon>
        <taxon>Arthropoda</taxon>
        <taxon>Crustacea</taxon>
        <taxon>Multicrustacea</taxon>
        <taxon>Malacostraca</taxon>
        <taxon>Eumalacostraca</taxon>
        <taxon>Eucarida</taxon>
        <taxon>Decapoda</taxon>
        <taxon>Pleocyemata</taxon>
        <taxon>Brachyura</taxon>
        <taxon>Eubrachyura</taxon>
        <taxon>Portunoidea</taxon>
        <taxon>Portunidae</taxon>
        <taxon>Portuninae</taxon>
        <taxon>Portunus</taxon>
    </lineage>
</organism>
<feature type="region of interest" description="Disordered" evidence="1">
    <location>
        <begin position="79"/>
        <end position="114"/>
    </location>
</feature>
<evidence type="ECO:0000256" key="2">
    <source>
        <dbReference type="SAM" id="Phobius"/>
    </source>
</evidence>
<keyword evidence="4" id="KW-1185">Reference proteome</keyword>
<reference evidence="3 4" key="1">
    <citation type="submission" date="2019-05" db="EMBL/GenBank/DDBJ databases">
        <title>Another draft genome of Portunus trituberculatus and its Hox gene families provides insights of decapod evolution.</title>
        <authorList>
            <person name="Jeong J.-H."/>
            <person name="Song I."/>
            <person name="Kim S."/>
            <person name="Choi T."/>
            <person name="Kim D."/>
            <person name="Ryu S."/>
            <person name="Kim W."/>
        </authorList>
    </citation>
    <scope>NUCLEOTIDE SEQUENCE [LARGE SCALE GENOMIC DNA]</scope>
    <source>
        <tissue evidence="3">Muscle</tissue>
    </source>
</reference>
<evidence type="ECO:0000256" key="1">
    <source>
        <dbReference type="SAM" id="MobiDB-lite"/>
    </source>
</evidence>
<feature type="transmembrane region" description="Helical" evidence="2">
    <location>
        <begin position="16"/>
        <end position="35"/>
    </location>
</feature>
<comment type="caution">
    <text evidence="3">The sequence shown here is derived from an EMBL/GenBank/DDBJ whole genome shotgun (WGS) entry which is preliminary data.</text>
</comment>
<name>A0A5B7FUY6_PORTR</name>
<sequence length="114" mass="12062">MKCPFGSLCGGNDGKGLEAVLVMVVVVVVVIAGAVRRGLQQTLWETDSPLPAFRHTTTQHTHPGPRGIGVLRCRAQEEVRRLSRPGESRGGASYGRRGMRSGASEARDGVPLAG</sequence>
<proteinExistence type="predicted"/>